<name>A0AAV5N517_9GAMM</name>
<dbReference type="EMBL" id="BRLH01000012">
    <property type="protein sequence ID" value="GKX57191.1"/>
    <property type="molecule type" value="Genomic_DNA"/>
</dbReference>
<evidence type="ECO:0000313" key="1">
    <source>
        <dbReference type="EMBL" id="GKX57191.1"/>
    </source>
</evidence>
<gene>
    <name evidence="1" type="primary">rfaZ</name>
    <name evidence="1" type="ORF">SOASR030_33030</name>
</gene>
<evidence type="ECO:0000313" key="2">
    <source>
        <dbReference type="Proteomes" id="UP001058124"/>
    </source>
</evidence>
<dbReference type="Gene3D" id="3.90.1480.10">
    <property type="entry name" value="Alpha-2,3-sialyltransferase"/>
    <property type="match status" value="1"/>
</dbReference>
<protein>
    <submittedName>
        <fullName evidence="1">Lipopolysaccharide core biosynthesis protein RfaZ</fullName>
    </submittedName>
</protein>
<dbReference type="NCBIfam" id="TIGR04437">
    <property type="entry name" value="WaaZ_KDO_III"/>
    <property type="match status" value="1"/>
</dbReference>
<proteinExistence type="predicted"/>
<organism evidence="1 2">
    <name type="scientific">Leminorella grimontii</name>
    <dbReference type="NCBI Taxonomy" id="82981"/>
    <lineage>
        <taxon>Bacteria</taxon>
        <taxon>Pseudomonadati</taxon>
        <taxon>Pseudomonadota</taxon>
        <taxon>Gammaproteobacteria</taxon>
        <taxon>Enterobacterales</taxon>
        <taxon>Budviciaceae</taxon>
        <taxon>Leminorella</taxon>
    </lineage>
</organism>
<dbReference type="Proteomes" id="UP001058124">
    <property type="component" value="Unassembled WGS sequence"/>
</dbReference>
<dbReference type="RefSeq" id="WP_071783399.1">
    <property type="nucleotide sequence ID" value="NZ_BRLH01000012.1"/>
</dbReference>
<sequence>MNNNIFITRKNIDEIILKKNSKDVIIFLSGPTSKKTPLSLLNSNDVVAVNGSAGYLIENKIKPFIYVLTDFRFLEKRRKDFLQFVENSQFTIVNDDVYNHAPESDKKYILENCLIIRSFYKREKGGALKKLKFEYIKRKNNAILIDVPFSKRKRLTGFCLDISYGYCSCHTVAFAAIQICYSLGYSRIICSGLDLTGGCQRFYAEDNPLPSELSNDLWKILPFFSFMKRNVPNINVYNLSDDTAISYDVIPHINSYEI</sequence>
<keyword evidence="2" id="KW-1185">Reference proteome</keyword>
<comment type="caution">
    <text evidence="1">The sequence shown here is derived from an EMBL/GenBank/DDBJ whole genome shotgun (WGS) entry which is preliminary data.</text>
</comment>
<dbReference type="AlphaFoldDB" id="A0AAV5N517"/>
<reference evidence="1" key="1">
    <citation type="submission" date="2022-06" db="EMBL/GenBank/DDBJ databases">
        <title>Draft genome sequences of Leminorella grimontii str. JCM5902.</title>
        <authorList>
            <person name="Wakabayashi Y."/>
            <person name="Kojima K."/>
        </authorList>
    </citation>
    <scope>NUCLEOTIDE SEQUENCE</scope>
    <source>
        <strain evidence="1">JCM 5902</strain>
    </source>
</reference>
<dbReference type="InterPro" id="IPR031026">
    <property type="entry name" value="WaaZ_KDO_III"/>
</dbReference>
<accession>A0AAV5N517</accession>